<reference evidence="3 4" key="1">
    <citation type="submission" date="2017-09" db="EMBL/GenBank/DDBJ databases">
        <title>Mesorhizobum sanjuanii sp. nov. isolated from nodules of Lotus tenuis in saline-alkaline lowlands of Flooding Pampa.</title>
        <authorList>
            <person name="Sannazzaro A.I."/>
            <person name="Torres Tejerizo G.A."/>
            <person name="Fontana F."/>
            <person name="Cumpa Velazquez L.M."/>
            <person name="Hansen L."/>
            <person name="Pistorio M."/>
            <person name="Estrella M.J."/>
        </authorList>
    </citation>
    <scope>NUCLEOTIDE SEQUENCE [LARGE SCALE GENOMIC DNA]</scope>
    <source>
        <strain evidence="3 4">BSA136</strain>
    </source>
</reference>
<evidence type="ECO:0000313" key="3">
    <source>
        <dbReference type="EMBL" id="PDQ17809.1"/>
    </source>
</evidence>
<organism evidence="3 4">
    <name type="scientific">Mesorhizobium sanjuanii</name>
    <dbReference type="NCBI Taxonomy" id="2037900"/>
    <lineage>
        <taxon>Bacteria</taxon>
        <taxon>Pseudomonadati</taxon>
        <taxon>Pseudomonadota</taxon>
        <taxon>Alphaproteobacteria</taxon>
        <taxon>Hyphomicrobiales</taxon>
        <taxon>Phyllobacteriaceae</taxon>
        <taxon>Mesorhizobium</taxon>
    </lineage>
</organism>
<feature type="compositionally biased region" description="Polar residues" evidence="1">
    <location>
        <begin position="75"/>
        <end position="91"/>
    </location>
</feature>
<dbReference type="AlphaFoldDB" id="A0A2A6F799"/>
<protein>
    <submittedName>
        <fullName evidence="3">Uncharacterized protein</fullName>
    </submittedName>
</protein>
<keyword evidence="4" id="KW-1185">Reference proteome</keyword>
<dbReference type="RefSeq" id="WP_097576867.1">
    <property type="nucleotide sequence ID" value="NZ_NWQG01000228.1"/>
</dbReference>
<sequence>MSAILATEMLLGAAPFATAQTVDSANRNTLIQQNELQILENRLKRQQYQQQQQQFRAQDRQIAPQQRPVVPQMKPSCQLQPSGSSFVRTCR</sequence>
<evidence type="ECO:0000313" key="4">
    <source>
        <dbReference type="Proteomes" id="UP000219182"/>
    </source>
</evidence>
<keyword evidence="2" id="KW-0732">Signal</keyword>
<proteinExistence type="predicted"/>
<feature type="signal peptide" evidence="2">
    <location>
        <begin position="1"/>
        <end position="19"/>
    </location>
</feature>
<feature type="chain" id="PRO_5012133691" evidence="2">
    <location>
        <begin position="20"/>
        <end position="91"/>
    </location>
</feature>
<dbReference type="Proteomes" id="UP000219182">
    <property type="component" value="Unassembled WGS sequence"/>
</dbReference>
<dbReference type="EMBL" id="NWQG01000228">
    <property type="protein sequence ID" value="PDQ17809.1"/>
    <property type="molecule type" value="Genomic_DNA"/>
</dbReference>
<gene>
    <name evidence="3" type="ORF">CN311_27970</name>
</gene>
<evidence type="ECO:0000256" key="2">
    <source>
        <dbReference type="SAM" id="SignalP"/>
    </source>
</evidence>
<accession>A0A2A6F799</accession>
<feature type="region of interest" description="Disordered" evidence="1">
    <location>
        <begin position="54"/>
        <end position="91"/>
    </location>
</feature>
<comment type="caution">
    <text evidence="3">The sequence shown here is derived from an EMBL/GenBank/DDBJ whole genome shotgun (WGS) entry which is preliminary data.</text>
</comment>
<evidence type="ECO:0000256" key="1">
    <source>
        <dbReference type="SAM" id="MobiDB-lite"/>
    </source>
</evidence>
<name>A0A2A6F799_9HYPH</name>